<dbReference type="InterPro" id="IPR001810">
    <property type="entry name" value="F-box_dom"/>
</dbReference>
<dbReference type="InterPro" id="IPR050796">
    <property type="entry name" value="SCF_F-box_component"/>
</dbReference>
<dbReference type="Pfam" id="PF00646">
    <property type="entry name" value="F-box"/>
    <property type="match status" value="1"/>
</dbReference>
<dbReference type="Proteomes" id="UP000230069">
    <property type="component" value="Unassembled WGS sequence"/>
</dbReference>
<dbReference type="CDD" id="cd22157">
    <property type="entry name" value="F-box_AtFBW1-like"/>
    <property type="match status" value="1"/>
</dbReference>
<organism evidence="2 3">
    <name type="scientific">Aquilegia coerulea</name>
    <name type="common">Rocky mountain columbine</name>
    <dbReference type="NCBI Taxonomy" id="218851"/>
    <lineage>
        <taxon>Eukaryota</taxon>
        <taxon>Viridiplantae</taxon>
        <taxon>Streptophyta</taxon>
        <taxon>Embryophyta</taxon>
        <taxon>Tracheophyta</taxon>
        <taxon>Spermatophyta</taxon>
        <taxon>Magnoliopsida</taxon>
        <taxon>Ranunculales</taxon>
        <taxon>Ranunculaceae</taxon>
        <taxon>Thalictroideae</taxon>
        <taxon>Aquilegia</taxon>
    </lineage>
</organism>
<dbReference type="SMART" id="SM00256">
    <property type="entry name" value="FBOX"/>
    <property type="match status" value="1"/>
</dbReference>
<dbReference type="Pfam" id="PF08268">
    <property type="entry name" value="FBA_3"/>
    <property type="match status" value="1"/>
</dbReference>
<reference evidence="2 3" key="1">
    <citation type="submission" date="2017-09" db="EMBL/GenBank/DDBJ databases">
        <title>WGS assembly of Aquilegia coerulea Goldsmith.</title>
        <authorList>
            <person name="Hodges S."/>
            <person name="Kramer E."/>
            <person name="Nordborg M."/>
            <person name="Tomkins J."/>
            <person name="Borevitz J."/>
            <person name="Derieg N."/>
            <person name="Yan J."/>
            <person name="Mihaltcheva S."/>
            <person name="Hayes R.D."/>
            <person name="Rokhsar D."/>
        </authorList>
    </citation>
    <scope>NUCLEOTIDE SEQUENCE [LARGE SCALE GENOMIC DNA]</scope>
    <source>
        <strain evidence="3">cv. Goldsmith</strain>
    </source>
</reference>
<dbReference type="Gene3D" id="1.20.1280.50">
    <property type="match status" value="1"/>
</dbReference>
<protein>
    <recommendedName>
        <fullName evidence="1">F-box domain-containing protein</fullName>
    </recommendedName>
</protein>
<dbReference type="STRING" id="218851.A0A2G5F6T6"/>
<evidence type="ECO:0000259" key="1">
    <source>
        <dbReference type="PROSITE" id="PS50181"/>
    </source>
</evidence>
<dbReference type="InterPro" id="IPR017451">
    <property type="entry name" value="F-box-assoc_interact_dom"/>
</dbReference>
<evidence type="ECO:0000313" key="2">
    <source>
        <dbReference type="EMBL" id="PIA63636.1"/>
    </source>
</evidence>
<feature type="domain" description="F-box" evidence="1">
    <location>
        <begin position="1"/>
        <end position="43"/>
    </location>
</feature>
<dbReference type="NCBIfam" id="TIGR01640">
    <property type="entry name" value="F_box_assoc_1"/>
    <property type="match status" value="1"/>
</dbReference>
<proteinExistence type="predicted"/>
<dbReference type="AlphaFoldDB" id="A0A2G5F6T6"/>
<accession>A0A2G5F6T6</accession>
<dbReference type="PANTHER" id="PTHR31672">
    <property type="entry name" value="BNACNNG10540D PROTEIN"/>
    <property type="match status" value="1"/>
</dbReference>
<evidence type="ECO:0000313" key="3">
    <source>
        <dbReference type="Proteomes" id="UP000230069"/>
    </source>
</evidence>
<dbReference type="InterPro" id="IPR036047">
    <property type="entry name" value="F-box-like_dom_sf"/>
</dbReference>
<keyword evidence="3" id="KW-1185">Reference proteome</keyword>
<dbReference type="EMBL" id="KZ305019">
    <property type="protein sequence ID" value="PIA63636.1"/>
    <property type="molecule type" value="Genomic_DNA"/>
</dbReference>
<gene>
    <name evidence="2" type="ORF">AQUCO_00201168v1</name>
</gene>
<dbReference type="PROSITE" id="PS50181">
    <property type="entry name" value="FBOX"/>
    <property type="match status" value="1"/>
</dbReference>
<dbReference type="PANTHER" id="PTHR31672:SF13">
    <property type="entry name" value="F-BOX PROTEIN CPR30-LIKE"/>
    <property type="match status" value="1"/>
</dbReference>
<dbReference type="InParanoid" id="A0A2G5F6T6"/>
<dbReference type="SUPFAM" id="SSF81383">
    <property type="entry name" value="F-box domain"/>
    <property type="match status" value="1"/>
</dbReference>
<dbReference type="OrthoDB" id="591557at2759"/>
<name>A0A2G5F6T6_AQUCA</name>
<dbReference type="InterPro" id="IPR013187">
    <property type="entry name" value="F-box-assoc_dom_typ3"/>
</dbReference>
<sequence length="335" mass="38464">MASVPEDLIVDILTRLPIKTLAKLRCVCKQWSTLLNDSSFVILDRAIQAESSLNLFLASKPKYHKYGISYTNLYCVQGDLNNEESVQIENRLDSMDNHDLRYLSCSKVIGSCHGVICLGERNNKIVIFPYKVCFHGPESSYGFGYDSTNKDYKLVRLTNYTNYSIQMLVYSLNDTSYSEYQIFPYDFLNYDEEMGLFFNGALHWLVNSKDGLARQIIAFYLGEKVLREFGTPDCVHRNASTTLVIRSNTEIWVMENYGPSDSWSKLFSIKRTVTNLVPNGCSYIRIMVHVRPFCFLKNGEVLLKVGKDDLVLYDENQNEKLPETSAFKAYQDCLI</sequence>